<dbReference type="RefSeq" id="WP_376878433.1">
    <property type="nucleotide sequence ID" value="NZ_JBHUHP010000016.1"/>
</dbReference>
<keyword evidence="2" id="KW-0812">Transmembrane</keyword>
<keyword evidence="2" id="KW-0472">Membrane</keyword>
<feature type="domain" description="DM13" evidence="3">
    <location>
        <begin position="95"/>
        <end position="199"/>
    </location>
</feature>
<organism evidence="4 5">
    <name type="scientific">Blastococcus deserti</name>
    <dbReference type="NCBI Taxonomy" id="2259033"/>
    <lineage>
        <taxon>Bacteria</taxon>
        <taxon>Bacillati</taxon>
        <taxon>Actinomycetota</taxon>
        <taxon>Actinomycetes</taxon>
        <taxon>Geodermatophilales</taxon>
        <taxon>Geodermatophilaceae</taxon>
        <taxon>Blastococcus</taxon>
    </lineage>
</organism>
<evidence type="ECO:0000313" key="4">
    <source>
        <dbReference type="EMBL" id="MFD2093166.1"/>
    </source>
</evidence>
<feature type="region of interest" description="Disordered" evidence="1">
    <location>
        <begin position="1"/>
        <end position="27"/>
    </location>
</feature>
<accession>A0ABW4XCK5</accession>
<dbReference type="PROSITE" id="PS51549">
    <property type="entry name" value="DM13"/>
    <property type="match status" value="1"/>
</dbReference>
<evidence type="ECO:0000259" key="3">
    <source>
        <dbReference type="PROSITE" id="PS51549"/>
    </source>
</evidence>
<keyword evidence="5" id="KW-1185">Reference proteome</keyword>
<evidence type="ECO:0000256" key="1">
    <source>
        <dbReference type="SAM" id="MobiDB-lite"/>
    </source>
</evidence>
<evidence type="ECO:0000256" key="2">
    <source>
        <dbReference type="SAM" id="Phobius"/>
    </source>
</evidence>
<name>A0ABW4XCK5_9ACTN</name>
<proteinExistence type="predicted"/>
<comment type="caution">
    <text evidence="4">The sequence shown here is derived from an EMBL/GenBank/DDBJ whole genome shotgun (WGS) entry which is preliminary data.</text>
</comment>
<feature type="transmembrane region" description="Helical" evidence="2">
    <location>
        <begin position="32"/>
        <end position="51"/>
    </location>
</feature>
<gene>
    <name evidence="4" type="ORF">ACFSHS_16495</name>
</gene>
<reference evidence="5" key="1">
    <citation type="journal article" date="2019" name="Int. J. Syst. Evol. Microbiol.">
        <title>The Global Catalogue of Microorganisms (GCM) 10K type strain sequencing project: providing services to taxonomists for standard genome sequencing and annotation.</title>
        <authorList>
            <consortium name="The Broad Institute Genomics Platform"/>
            <consortium name="The Broad Institute Genome Sequencing Center for Infectious Disease"/>
            <person name="Wu L."/>
            <person name="Ma J."/>
        </authorList>
    </citation>
    <scope>NUCLEOTIDE SEQUENCE [LARGE SCALE GENOMIC DNA]</scope>
    <source>
        <strain evidence="5">JCM 3338</strain>
    </source>
</reference>
<sequence>MTRAKKSPVRTDEPGTGSGSPEQRPRLWRGRWVGPAAVGFAVLAAATVIWFQPQKLLYDQRVDEVLPSAVAEPSPAASGPPAPTAAAAPVELATGSFASREHETVGTARVLRLPDGRVILRFEGFATSNGPVLVVWLTRNSALGAEDAFDDEYVDLGPLKGNVGGQNYVVPADVDSTAYTSVVIWCDRFDVPFGAADLNFPN</sequence>
<evidence type="ECO:0000313" key="5">
    <source>
        <dbReference type="Proteomes" id="UP001597402"/>
    </source>
</evidence>
<dbReference type="InterPro" id="IPR019545">
    <property type="entry name" value="DM13_domain"/>
</dbReference>
<keyword evidence="2" id="KW-1133">Transmembrane helix</keyword>
<dbReference type="EMBL" id="JBHUHP010000016">
    <property type="protein sequence ID" value="MFD2093166.1"/>
    <property type="molecule type" value="Genomic_DNA"/>
</dbReference>
<dbReference type="Proteomes" id="UP001597402">
    <property type="component" value="Unassembled WGS sequence"/>
</dbReference>
<protein>
    <submittedName>
        <fullName evidence="4">DM13 domain-containing protein</fullName>
    </submittedName>
</protein>
<dbReference type="Pfam" id="PF10517">
    <property type="entry name" value="DM13"/>
    <property type="match status" value="1"/>
</dbReference>